<proteinExistence type="predicted"/>
<comment type="caution">
    <text evidence="2">The sequence shown here is derived from an EMBL/GenBank/DDBJ whole genome shotgun (WGS) entry which is preliminary data.</text>
</comment>
<accession>A0A8B3D889</accession>
<feature type="domain" description="FRG" evidence="1">
    <location>
        <begin position="34"/>
        <end position="134"/>
    </location>
</feature>
<dbReference type="SMART" id="SM00901">
    <property type="entry name" value="FRG"/>
    <property type="match status" value="1"/>
</dbReference>
<evidence type="ECO:0000259" key="1">
    <source>
        <dbReference type="SMART" id="SM00901"/>
    </source>
</evidence>
<name>A0A8B3D889_VIBHA</name>
<evidence type="ECO:0000313" key="3">
    <source>
        <dbReference type="Proteomes" id="UP000253437"/>
    </source>
</evidence>
<reference evidence="2 3" key="1">
    <citation type="submission" date="2018-08" db="EMBL/GenBank/DDBJ databases">
        <title>Vibrio harveyi strains pathogenic to white snook Centropomus viridis Lockington (1877) and potential probiotic bacteria.</title>
        <authorList>
            <person name="Soto-Rodriguez S."/>
            <person name="Gomez-Gil B."/>
            <person name="Lozano-Olvera R."/>
        </authorList>
    </citation>
    <scope>NUCLEOTIDE SEQUENCE [LARGE SCALE GENOMIC DNA]</scope>
    <source>
        <strain evidence="2 3">CAIM 1508</strain>
    </source>
</reference>
<organism evidence="2 3">
    <name type="scientific">Vibrio harveyi</name>
    <name type="common">Beneckea harveyi</name>
    <dbReference type="NCBI Taxonomy" id="669"/>
    <lineage>
        <taxon>Bacteria</taxon>
        <taxon>Pseudomonadati</taxon>
        <taxon>Pseudomonadota</taxon>
        <taxon>Gammaproteobacteria</taxon>
        <taxon>Vibrionales</taxon>
        <taxon>Vibrionaceae</taxon>
        <taxon>Vibrio</taxon>
    </lineage>
</organism>
<dbReference type="Proteomes" id="UP000253437">
    <property type="component" value="Unassembled WGS sequence"/>
</dbReference>
<dbReference type="AlphaFoldDB" id="A0A8B3D889"/>
<dbReference type="InterPro" id="IPR014966">
    <property type="entry name" value="FRG-dom"/>
</dbReference>
<dbReference type="EMBL" id="QOUW02000206">
    <property type="protein sequence ID" value="RIW01198.1"/>
    <property type="molecule type" value="Genomic_DNA"/>
</dbReference>
<dbReference type="RefSeq" id="WP_114093088.1">
    <property type="nucleotide sequence ID" value="NZ_QOUW02000206.1"/>
</dbReference>
<dbReference type="Pfam" id="PF08867">
    <property type="entry name" value="FRG"/>
    <property type="match status" value="1"/>
</dbReference>
<gene>
    <name evidence="2" type="ORF">DS957_026470</name>
</gene>
<evidence type="ECO:0000313" key="2">
    <source>
        <dbReference type="EMBL" id="RIW01198.1"/>
    </source>
</evidence>
<protein>
    <submittedName>
        <fullName evidence="2">FRG domain-containing protein</fullName>
    </submittedName>
</protein>
<sequence>MQLLQTEIFGKIAKPESFDELMNFICSNTYEESYFLTRMWRGQSDVSWPIHSGAYRRINPSSDRELVSYEKRLLNNATHRGYRFVDGRELTDLELLARLQHHGAATRLLDTSRNALIALWFCCASSPNKTGLLAGIHTDHLGGYEGEVETKPYEDVMTKIMKFNHPFTWEPTSVTNRIAAQSSQFLFSKISTDKWGSISLPKKEGATLFIAISPTLKEQSLTVLQQVFDIHHLTLFPDIDGFSLSHSHDRDEFSNNRW</sequence>